<gene>
    <name evidence="1" type="ORF">BKA67DRAFT_568474</name>
</gene>
<accession>A0A9P8UJ08</accession>
<dbReference type="EMBL" id="JAGPXC010000005">
    <property type="protein sequence ID" value="KAH6653064.1"/>
    <property type="molecule type" value="Genomic_DNA"/>
</dbReference>
<protein>
    <submittedName>
        <fullName evidence="1">Uncharacterized protein</fullName>
    </submittedName>
</protein>
<organism evidence="1 2">
    <name type="scientific">Truncatella angustata</name>
    <dbReference type="NCBI Taxonomy" id="152316"/>
    <lineage>
        <taxon>Eukaryota</taxon>
        <taxon>Fungi</taxon>
        <taxon>Dikarya</taxon>
        <taxon>Ascomycota</taxon>
        <taxon>Pezizomycotina</taxon>
        <taxon>Sordariomycetes</taxon>
        <taxon>Xylariomycetidae</taxon>
        <taxon>Amphisphaeriales</taxon>
        <taxon>Sporocadaceae</taxon>
        <taxon>Truncatella</taxon>
    </lineage>
</organism>
<comment type="caution">
    <text evidence="1">The sequence shown here is derived from an EMBL/GenBank/DDBJ whole genome shotgun (WGS) entry which is preliminary data.</text>
</comment>
<proteinExistence type="predicted"/>
<dbReference type="Proteomes" id="UP000758603">
    <property type="component" value="Unassembled WGS sequence"/>
</dbReference>
<dbReference type="RefSeq" id="XP_045957341.1">
    <property type="nucleotide sequence ID" value="XM_046103033.1"/>
</dbReference>
<dbReference type="AlphaFoldDB" id="A0A9P8UJ08"/>
<name>A0A9P8UJ08_9PEZI</name>
<dbReference type="GeneID" id="70131925"/>
<keyword evidence="2" id="KW-1185">Reference proteome</keyword>
<evidence type="ECO:0000313" key="2">
    <source>
        <dbReference type="Proteomes" id="UP000758603"/>
    </source>
</evidence>
<evidence type="ECO:0000313" key="1">
    <source>
        <dbReference type="EMBL" id="KAH6653064.1"/>
    </source>
</evidence>
<sequence length="285" mass="31302">MWLHGLRLPKVARSPIVMPLQLQTAGVVKVPGNGPDFEATVEIDPTSSLNKNCFQHICCVEFYKDLSVEEVRLAKLIACSTSPPAVPQNGLQAASPSQSLLLGPGSSGYRKRQSAQTQFPVAHNKIKKQAGVSRDNERVQTLLLQLALLAQKYNWAGCFNRAIATYRYGERQLRRTLPQIHHIQLIYRDNSADTSQIARLMVDYAFCCGTQSAMQDLVVAVSATTPGFLVDYMKRLDGTVAVPGCIVTRCNGSINICANSTGSIIQTHYAAPLNENNAHHYCMQV</sequence>
<reference evidence="1" key="1">
    <citation type="journal article" date="2021" name="Nat. Commun.">
        <title>Genetic determinants of endophytism in the Arabidopsis root mycobiome.</title>
        <authorList>
            <person name="Mesny F."/>
            <person name="Miyauchi S."/>
            <person name="Thiergart T."/>
            <person name="Pickel B."/>
            <person name="Atanasova L."/>
            <person name="Karlsson M."/>
            <person name="Huettel B."/>
            <person name="Barry K.W."/>
            <person name="Haridas S."/>
            <person name="Chen C."/>
            <person name="Bauer D."/>
            <person name="Andreopoulos W."/>
            <person name="Pangilinan J."/>
            <person name="LaButti K."/>
            <person name="Riley R."/>
            <person name="Lipzen A."/>
            <person name="Clum A."/>
            <person name="Drula E."/>
            <person name="Henrissat B."/>
            <person name="Kohler A."/>
            <person name="Grigoriev I.V."/>
            <person name="Martin F.M."/>
            <person name="Hacquard S."/>
        </authorList>
    </citation>
    <scope>NUCLEOTIDE SEQUENCE</scope>
    <source>
        <strain evidence="1">MPI-SDFR-AT-0073</strain>
    </source>
</reference>